<reference evidence="2" key="1">
    <citation type="submission" date="2021-03" db="EMBL/GenBank/DDBJ databases">
        <authorList>
            <person name="Li Z."/>
            <person name="Yang C."/>
        </authorList>
    </citation>
    <scope>NUCLEOTIDE SEQUENCE</scope>
    <source>
        <strain evidence="2">Dzin_1.0</strain>
        <tissue evidence="2">Leaf</tissue>
    </source>
</reference>
<feature type="compositionally biased region" description="Low complexity" evidence="1">
    <location>
        <begin position="118"/>
        <end position="130"/>
    </location>
</feature>
<evidence type="ECO:0000313" key="2">
    <source>
        <dbReference type="EMBL" id="KAJ0964962.1"/>
    </source>
</evidence>
<dbReference type="PANTHER" id="PTHR33355">
    <property type="entry name" value="WALL-ASSOCIATED RECEPTOR KINASE CARBOXY-TERMINAL PROTEIN-RELATED"/>
    <property type="match status" value="1"/>
</dbReference>
<proteinExistence type="predicted"/>
<reference evidence="2" key="2">
    <citation type="journal article" date="2022" name="Hortic Res">
        <title>The genome of Dioscorea zingiberensis sheds light on the biosynthesis, origin and evolution of the medicinally important diosgenin saponins.</title>
        <authorList>
            <person name="Li Y."/>
            <person name="Tan C."/>
            <person name="Li Z."/>
            <person name="Guo J."/>
            <person name="Li S."/>
            <person name="Chen X."/>
            <person name="Wang C."/>
            <person name="Dai X."/>
            <person name="Yang H."/>
            <person name="Song W."/>
            <person name="Hou L."/>
            <person name="Xu J."/>
            <person name="Tong Z."/>
            <person name="Xu A."/>
            <person name="Yuan X."/>
            <person name="Wang W."/>
            <person name="Yang Q."/>
            <person name="Chen L."/>
            <person name="Sun Z."/>
            <person name="Wang K."/>
            <person name="Pan B."/>
            <person name="Chen J."/>
            <person name="Bao Y."/>
            <person name="Liu F."/>
            <person name="Qi X."/>
            <person name="Gang D.R."/>
            <person name="Wen J."/>
            <person name="Li J."/>
        </authorList>
    </citation>
    <scope>NUCLEOTIDE SEQUENCE</scope>
    <source>
        <strain evidence="2">Dzin_1.0</strain>
    </source>
</reference>
<name>A0A9D5C2K5_9LILI</name>
<feature type="region of interest" description="Disordered" evidence="1">
    <location>
        <begin position="97"/>
        <end position="130"/>
    </location>
</feature>
<dbReference type="EMBL" id="JAGGNH010000008">
    <property type="protein sequence ID" value="KAJ0964962.1"/>
    <property type="molecule type" value="Genomic_DNA"/>
</dbReference>
<dbReference type="Proteomes" id="UP001085076">
    <property type="component" value="Miscellaneous, Linkage group lg08"/>
</dbReference>
<protein>
    <submittedName>
        <fullName evidence="2">Uncharacterized protein</fullName>
    </submittedName>
</protein>
<feature type="non-terminal residue" evidence="2">
    <location>
        <position position="1"/>
    </location>
</feature>
<evidence type="ECO:0000313" key="3">
    <source>
        <dbReference type="Proteomes" id="UP001085076"/>
    </source>
</evidence>
<accession>A0A9D5C2K5</accession>
<keyword evidence="3" id="KW-1185">Reference proteome</keyword>
<feature type="compositionally biased region" description="Basic residues" evidence="1">
    <location>
        <begin position="105"/>
        <end position="117"/>
    </location>
</feature>
<organism evidence="2 3">
    <name type="scientific">Dioscorea zingiberensis</name>
    <dbReference type="NCBI Taxonomy" id="325984"/>
    <lineage>
        <taxon>Eukaryota</taxon>
        <taxon>Viridiplantae</taxon>
        <taxon>Streptophyta</taxon>
        <taxon>Embryophyta</taxon>
        <taxon>Tracheophyta</taxon>
        <taxon>Spermatophyta</taxon>
        <taxon>Magnoliopsida</taxon>
        <taxon>Liliopsida</taxon>
        <taxon>Dioscoreales</taxon>
        <taxon>Dioscoreaceae</taxon>
        <taxon>Dioscorea</taxon>
    </lineage>
</organism>
<sequence length="130" mass="14498">IDLQYHVFHVNNSILVHPVGVISVGPVPDVMRRHPHQVPSEHRRGLRQSLLPQHAGRGPNSTELRLRTPSGTYPVKSINYADPHMVIYDPSMWSCHADGTPAPPLHRHQRLASRSRPRTSTSSSTAGKSR</sequence>
<feature type="region of interest" description="Disordered" evidence="1">
    <location>
        <begin position="34"/>
        <end position="75"/>
    </location>
</feature>
<comment type="caution">
    <text evidence="2">The sequence shown here is derived from an EMBL/GenBank/DDBJ whole genome shotgun (WGS) entry which is preliminary data.</text>
</comment>
<dbReference type="AlphaFoldDB" id="A0A9D5C2K5"/>
<dbReference type="OrthoDB" id="1933476at2759"/>
<gene>
    <name evidence="2" type="ORF">J5N97_026100</name>
</gene>
<evidence type="ECO:0000256" key="1">
    <source>
        <dbReference type="SAM" id="MobiDB-lite"/>
    </source>
</evidence>
<dbReference type="PANTHER" id="PTHR33355:SF5">
    <property type="entry name" value="F12F1.23 PROTEIN"/>
    <property type="match status" value="1"/>
</dbReference>